<dbReference type="PROSITE" id="PS51715">
    <property type="entry name" value="G_GB1_RHD3"/>
    <property type="match status" value="1"/>
</dbReference>
<dbReference type="STRING" id="36166.T1GI21"/>
<keyword evidence="2" id="KW-0378">Hydrolase</keyword>
<name>T1GI21_MEGSC</name>
<organism evidence="6 7">
    <name type="scientific">Megaselia scalaris</name>
    <name type="common">Humpbacked fly</name>
    <name type="synonym">Phora scalaris</name>
    <dbReference type="NCBI Taxonomy" id="36166"/>
    <lineage>
        <taxon>Eukaryota</taxon>
        <taxon>Metazoa</taxon>
        <taxon>Ecdysozoa</taxon>
        <taxon>Arthropoda</taxon>
        <taxon>Hexapoda</taxon>
        <taxon>Insecta</taxon>
        <taxon>Pterygota</taxon>
        <taxon>Neoptera</taxon>
        <taxon>Endopterygota</taxon>
        <taxon>Diptera</taxon>
        <taxon>Brachycera</taxon>
        <taxon>Muscomorpha</taxon>
        <taxon>Platypezoidea</taxon>
        <taxon>Phoridae</taxon>
        <taxon>Megaseliini</taxon>
        <taxon>Megaselia</taxon>
    </lineage>
</organism>
<comment type="similarity">
    <text evidence="4">Belongs to the TRAFAC class dynamin-like GTPase superfamily. GB1/RHD3 GTPase family.</text>
</comment>
<accession>T1GI21</accession>
<dbReference type="OMA" id="XICGGDK"/>
<evidence type="ECO:0000259" key="5">
    <source>
        <dbReference type="PROSITE" id="PS51715"/>
    </source>
</evidence>
<dbReference type="InterPro" id="IPR027417">
    <property type="entry name" value="P-loop_NTPase"/>
</dbReference>
<dbReference type="Proteomes" id="UP000015102">
    <property type="component" value="Unassembled WGS sequence"/>
</dbReference>
<dbReference type="Pfam" id="PF02263">
    <property type="entry name" value="GBP"/>
    <property type="match status" value="1"/>
</dbReference>
<evidence type="ECO:0000256" key="4">
    <source>
        <dbReference type="PROSITE-ProRule" id="PRU01052"/>
    </source>
</evidence>
<dbReference type="GO" id="GO:0005525">
    <property type="term" value="F:GTP binding"/>
    <property type="evidence" value="ECO:0007669"/>
    <property type="project" value="UniProtKB-KW"/>
</dbReference>
<sequence length="390" mass="45775">MWSDIFLHDEGSNKIAIILLDTQGVYDNQSTAKDCAFIFALSTLVSSVQIYNLSQNIQENDLQHLQLFTEYGRLVLDKSEYKPFQKLQFLVRDWSYGFDYAYGAEGGKKMLANYLQITQNQHEELKSVREHIYSCFSEIECFLMPHPGLIVANKPHFKGQLDLIDEEFKDYLKELVPLILAPRNLKIKEINGQEIRAKDLIAFFNSYVQVLGGDELPKPATIMDATAEANHFLVFSNAKDFYVHEMKKICDSKELFKEQEFHKKHLSLFVQCVDLFNKRKNDGNKYFDEYYQKLLIDLDDLYKGYLKRNSDRRLIKDAEMETNTIKIMGAAKDFYRNQLESLLEEKGDYISEEEITNRHHEIKYEAMKMFKTESMENAETRLKNLEELEK</sequence>
<reference evidence="6" key="2">
    <citation type="submission" date="2015-06" db="UniProtKB">
        <authorList>
            <consortium name="EnsemblMetazoa"/>
        </authorList>
    </citation>
    <scope>IDENTIFICATION</scope>
</reference>
<keyword evidence="3" id="KW-0342">GTP-binding</keyword>
<dbReference type="Gene3D" id="1.20.58.420">
    <property type="entry name" value="AHSP"/>
    <property type="match status" value="2"/>
</dbReference>
<dbReference type="SUPFAM" id="SSF48340">
    <property type="entry name" value="Interferon-induced guanylate-binding protein 1 (GBP1), C-terminal domain"/>
    <property type="match status" value="1"/>
</dbReference>
<dbReference type="AlphaFoldDB" id="T1GI21"/>
<dbReference type="Gene3D" id="3.40.50.300">
    <property type="entry name" value="P-loop containing nucleotide triphosphate hydrolases"/>
    <property type="match status" value="1"/>
</dbReference>
<dbReference type="PANTHER" id="PTHR10751">
    <property type="entry name" value="GUANYLATE BINDING PROTEIN"/>
    <property type="match status" value="1"/>
</dbReference>
<proteinExistence type="inferred from homology"/>
<evidence type="ECO:0000256" key="2">
    <source>
        <dbReference type="ARBA" id="ARBA00022801"/>
    </source>
</evidence>
<evidence type="ECO:0000313" key="7">
    <source>
        <dbReference type="Proteomes" id="UP000015102"/>
    </source>
</evidence>
<evidence type="ECO:0000313" key="6">
    <source>
        <dbReference type="EnsemblMetazoa" id="MESCA003088-PA"/>
    </source>
</evidence>
<dbReference type="SUPFAM" id="SSF52540">
    <property type="entry name" value="P-loop containing nucleoside triphosphate hydrolases"/>
    <property type="match status" value="1"/>
</dbReference>
<keyword evidence="1" id="KW-0547">Nucleotide-binding</keyword>
<evidence type="ECO:0000256" key="1">
    <source>
        <dbReference type="ARBA" id="ARBA00022741"/>
    </source>
</evidence>
<feature type="domain" description="GB1/RHD3-type G" evidence="5">
    <location>
        <begin position="1"/>
        <end position="184"/>
    </location>
</feature>
<dbReference type="HOGENOM" id="CLU_708997_0_0_1"/>
<reference evidence="7" key="1">
    <citation type="submission" date="2013-02" db="EMBL/GenBank/DDBJ databases">
        <authorList>
            <person name="Hughes D."/>
        </authorList>
    </citation>
    <scope>NUCLEOTIDE SEQUENCE</scope>
    <source>
        <strain>Durham</strain>
        <strain evidence="7">NC isolate 2 -- Noor lab</strain>
    </source>
</reference>
<dbReference type="InterPro" id="IPR015894">
    <property type="entry name" value="Guanylate-bd_N"/>
</dbReference>
<evidence type="ECO:0000256" key="3">
    <source>
        <dbReference type="ARBA" id="ARBA00023134"/>
    </source>
</evidence>
<keyword evidence="7" id="KW-1185">Reference proteome</keyword>
<dbReference type="InterPro" id="IPR030386">
    <property type="entry name" value="G_GB1_RHD3_dom"/>
</dbReference>
<dbReference type="EnsemblMetazoa" id="MESCA003088-RA">
    <property type="protein sequence ID" value="MESCA003088-PA"/>
    <property type="gene ID" value="MESCA003088"/>
</dbReference>
<dbReference type="EMBL" id="CAQQ02009152">
    <property type="status" value="NOT_ANNOTATED_CDS"/>
    <property type="molecule type" value="Genomic_DNA"/>
</dbReference>
<dbReference type="InterPro" id="IPR036543">
    <property type="entry name" value="Guanylate-bd_C_sf"/>
</dbReference>
<dbReference type="GO" id="GO:0003924">
    <property type="term" value="F:GTPase activity"/>
    <property type="evidence" value="ECO:0007669"/>
    <property type="project" value="InterPro"/>
</dbReference>
<protein>
    <recommendedName>
        <fullName evidence="5">GB1/RHD3-type G domain-containing protein</fullName>
    </recommendedName>
</protein>